<sequence length="302" mass="34583">MEENYLIKKWLTGTLSNDEWEEFKKLDDYELHLKLGEKAKYFKAEEFLNPADFDILKERMKSRPRPTQKFNTYKTLMRFAALLVIAIGVYFAFNSTNLTEINTGVGEKTTVFLPDASEVLLNAMTEIEFNEKKWDKKREIKLSGEAYFKVAKGEVFDVLTSEGKVSVLGTKFNVKSRDGLFEVVCNEGSVGVEYQGEYEKLLPGQYLHVYDGGIAIDKIPNVKPLWLKNISNFNKVPFSEVIQELERQYGIKVEAKNVDLNHVFKGGFTHDDLNKALESITLPMGLTYVIKSPKLVVLKYSE</sequence>
<feature type="domain" description="FecR protein" evidence="2">
    <location>
        <begin position="100"/>
        <end position="190"/>
    </location>
</feature>
<evidence type="ECO:0000259" key="2">
    <source>
        <dbReference type="Pfam" id="PF04773"/>
    </source>
</evidence>
<dbReference type="Gene3D" id="2.60.120.1440">
    <property type="match status" value="1"/>
</dbReference>
<evidence type="ECO:0000313" key="5">
    <source>
        <dbReference type="Proteomes" id="UP001356308"/>
    </source>
</evidence>
<dbReference type="InterPro" id="IPR012373">
    <property type="entry name" value="Ferrdict_sens_TM"/>
</dbReference>
<gene>
    <name evidence="4" type="ORF">V1I91_04780</name>
</gene>
<dbReference type="PANTHER" id="PTHR30273:SF2">
    <property type="entry name" value="PROTEIN FECR"/>
    <property type="match status" value="1"/>
</dbReference>
<keyword evidence="1" id="KW-0472">Membrane</keyword>
<dbReference type="InterPro" id="IPR032508">
    <property type="entry name" value="FecR_C"/>
</dbReference>
<name>A0ABU7IQX1_9FLAO</name>
<evidence type="ECO:0000313" key="4">
    <source>
        <dbReference type="EMBL" id="MEE1975369.1"/>
    </source>
</evidence>
<dbReference type="InterPro" id="IPR006860">
    <property type="entry name" value="FecR"/>
</dbReference>
<protein>
    <submittedName>
        <fullName evidence="4">FecR family protein</fullName>
    </submittedName>
</protein>
<reference evidence="4 5" key="1">
    <citation type="submission" date="2024-01" db="EMBL/GenBank/DDBJ databases">
        <title>Maribacter spp. originated from different algae showed divergent polysaccharides utilization ability.</title>
        <authorList>
            <person name="Wang H."/>
            <person name="Wu Y."/>
        </authorList>
    </citation>
    <scope>NUCLEOTIDE SEQUENCE [LARGE SCALE GENOMIC DNA]</scope>
    <source>
        <strain evidence="4 5">PR1</strain>
    </source>
</reference>
<evidence type="ECO:0000259" key="3">
    <source>
        <dbReference type="Pfam" id="PF16344"/>
    </source>
</evidence>
<dbReference type="Gene3D" id="3.55.50.30">
    <property type="match status" value="1"/>
</dbReference>
<dbReference type="Proteomes" id="UP001356308">
    <property type="component" value="Unassembled WGS sequence"/>
</dbReference>
<dbReference type="PIRSF" id="PIRSF018266">
    <property type="entry name" value="FecR"/>
    <property type="match status" value="1"/>
</dbReference>
<organism evidence="4 5">
    <name type="scientific">Maribacter cobaltidurans</name>
    <dbReference type="NCBI Taxonomy" id="1178778"/>
    <lineage>
        <taxon>Bacteria</taxon>
        <taxon>Pseudomonadati</taxon>
        <taxon>Bacteroidota</taxon>
        <taxon>Flavobacteriia</taxon>
        <taxon>Flavobacteriales</taxon>
        <taxon>Flavobacteriaceae</taxon>
        <taxon>Maribacter</taxon>
    </lineage>
</organism>
<feature type="transmembrane region" description="Helical" evidence="1">
    <location>
        <begin position="75"/>
        <end position="93"/>
    </location>
</feature>
<evidence type="ECO:0000256" key="1">
    <source>
        <dbReference type="SAM" id="Phobius"/>
    </source>
</evidence>
<dbReference type="EMBL" id="JAZDDG010000002">
    <property type="protein sequence ID" value="MEE1975369.1"/>
    <property type="molecule type" value="Genomic_DNA"/>
</dbReference>
<keyword evidence="1" id="KW-0812">Transmembrane</keyword>
<keyword evidence="5" id="KW-1185">Reference proteome</keyword>
<keyword evidence="1" id="KW-1133">Transmembrane helix</keyword>
<feature type="domain" description="Protein FecR C-terminal" evidence="3">
    <location>
        <begin position="232"/>
        <end position="295"/>
    </location>
</feature>
<dbReference type="PANTHER" id="PTHR30273">
    <property type="entry name" value="PERIPLASMIC SIGNAL SENSOR AND SIGMA FACTOR ACTIVATOR FECR-RELATED"/>
    <property type="match status" value="1"/>
</dbReference>
<dbReference type="Pfam" id="PF04773">
    <property type="entry name" value="FecR"/>
    <property type="match status" value="1"/>
</dbReference>
<proteinExistence type="predicted"/>
<comment type="caution">
    <text evidence="4">The sequence shown here is derived from an EMBL/GenBank/DDBJ whole genome shotgun (WGS) entry which is preliminary data.</text>
</comment>
<dbReference type="Pfam" id="PF16344">
    <property type="entry name" value="FecR_C"/>
    <property type="match status" value="1"/>
</dbReference>
<accession>A0ABU7IQX1</accession>
<dbReference type="RefSeq" id="WP_272650195.1">
    <property type="nucleotide sequence ID" value="NZ_JAZDDG010000002.1"/>
</dbReference>